<evidence type="ECO:0000259" key="3">
    <source>
        <dbReference type="Pfam" id="PF03061"/>
    </source>
</evidence>
<dbReference type="GO" id="GO:0016787">
    <property type="term" value="F:hydrolase activity"/>
    <property type="evidence" value="ECO:0007669"/>
    <property type="project" value="UniProtKB-KW"/>
</dbReference>
<comment type="caution">
    <text evidence="4">The sequence shown here is derived from an EMBL/GenBank/DDBJ whole genome shotgun (WGS) entry which is preliminary data.</text>
</comment>
<evidence type="ECO:0000313" key="4">
    <source>
        <dbReference type="EMBL" id="MER5170746.1"/>
    </source>
</evidence>
<comment type="similarity">
    <text evidence="1">Belongs to the thioesterase PaaI family.</text>
</comment>
<evidence type="ECO:0000256" key="2">
    <source>
        <dbReference type="ARBA" id="ARBA00022801"/>
    </source>
</evidence>
<name>A0ABV1SE03_9RHOB</name>
<gene>
    <name evidence="4" type="ORF">VSX56_03075</name>
</gene>
<dbReference type="CDD" id="cd03443">
    <property type="entry name" value="PaaI_thioesterase"/>
    <property type="match status" value="1"/>
</dbReference>
<dbReference type="InterPro" id="IPR029069">
    <property type="entry name" value="HotDog_dom_sf"/>
</dbReference>
<sequence length="165" mass="17856">MTDPAYFAENADDFLTRDEVTSVDGVTYLQKIIDGSAPHPTVAKIMNFRVIGAEYGKVTFRGFPLHEQSNAFGSTQGGWYGMVLDSCMSMAVISGLKKGQFQSTIEYKINLIRAIKPGTELTITGLLTHIGRSTGVATGEIRGTEDGKLYGQGSCTCFIQGEARD</sequence>
<dbReference type="InterPro" id="IPR003736">
    <property type="entry name" value="PAAI_dom"/>
</dbReference>
<dbReference type="EC" id="3.1.2.-" evidence="4"/>
<dbReference type="Gene3D" id="3.10.129.10">
    <property type="entry name" value="Hotdog Thioesterase"/>
    <property type="match status" value="1"/>
</dbReference>
<dbReference type="SUPFAM" id="SSF54637">
    <property type="entry name" value="Thioesterase/thiol ester dehydrase-isomerase"/>
    <property type="match status" value="1"/>
</dbReference>
<feature type="domain" description="Thioesterase" evidence="3">
    <location>
        <begin position="74"/>
        <end position="147"/>
    </location>
</feature>
<proteinExistence type="inferred from homology"/>
<organism evidence="4 5">
    <name type="scientific">Thioclava kandeliae</name>
    <dbReference type="NCBI Taxonomy" id="3070818"/>
    <lineage>
        <taxon>Bacteria</taxon>
        <taxon>Pseudomonadati</taxon>
        <taxon>Pseudomonadota</taxon>
        <taxon>Alphaproteobacteria</taxon>
        <taxon>Rhodobacterales</taxon>
        <taxon>Paracoccaceae</taxon>
        <taxon>Thioclava</taxon>
    </lineage>
</organism>
<dbReference type="EMBL" id="JAYWLC010000002">
    <property type="protein sequence ID" value="MER5170746.1"/>
    <property type="molecule type" value="Genomic_DNA"/>
</dbReference>
<reference evidence="4 5" key="2">
    <citation type="submission" date="2024-06" db="EMBL/GenBank/DDBJ databases">
        <title>Thioclava kandeliae sp. nov. from a rhizosphere soil sample of Kandelia candel in a mangrove.</title>
        <authorList>
            <person name="Mu T."/>
        </authorList>
    </citation>
    <scope>NUCLEOTIDE SEQUENCE [LARGE SCALE GENOMIC DNA]</scope>
    <source>
        <strain evidence="4 5">CPCC 100088</strain>
    </source>
</reference>
<keyword evidence="5" id="KW-1185">Reference proteome</keyword>
<protein>
    <submittedName>
        <fullName evidence="4">PaaI family thioesterase</fullName>
        <ecNumber evidence="4">3.1.2.-</ecNumber>
    </submittedName>
</protein>
<dbReference type="Pfam" id="PF03061">
    <property type="entry name" value="4HBT"/>
    <property type="match status" value="1"/>
</dbReference>
<dbReference type="PANTHER" id="PTHR21660:SF1">
    <property type="entry name" value="ACYL-COENZYME A THIOESTERASE 13"/>
    <property type="match status" value="1"/>
</dbReference>
<keyword evidence="2 4" id="KW-0378">Hydrolase</keyword>
<dbReference type="InterPro" id="IPR039298">
    <property type="entry name" value="ACOT13"/>
</dbReference>
<accession>A0ABV1SE03</accession>
<dbReference type="InterPro" id="IPR006683">
    <property type="entry name" value="Thioestr_dom"/>
</dbReference>
<evidence type="ECO:0000313" key="5">
    <source>
        <dbReference type="Proteomes" id="UP001438953"/>
    </source>
</evidence>
<dbReference type="NCBIfam" id="TIGR00369">
    <property type="entry name" value="unchar_dom_1"/>
    <property type="match status" value="1"/>
</dbReference>
<reference evidence="4 5" key="1">
    <citation type="submission" date="2024-01" db="EMBL/GenBank/DDBJ databases">
        <authorList>
            <person name="Deng Y."/>
            <person name="Su J."/>
        </authorList>
    </citation>
    <scope>NUCLEOTIDE SEQUENCE [LARGE SCALE GENOMIC DNA]</scope>
    <source>
        <strain evidence="4 5">CPCC 100088</strain>
    </source>
</reference>
<dbReference type="RefSeq" id="WP_339113643.1">
    <property type="nucleotide sequence ID" value="NZ_JAYWLC010000002.1"/>
</dbReference>
<dbReference type="PANTHER" id="PTHR21660">
    <property type="entry name" value="THIOESTERASE SUPERFAMILY MEMBER-RELATED"/>
    <property type="match status" value="1"/>
</dbReference>
<evidence type="ECO:0000256" key="1">
    <source>
        <dbReference type="ARBA" id="ARBA00008324"/>
    </source>
</evidence>
<dbReference type="Proteomes" id="UP001438953">
    <property type="component" value="Unassembled WGS sequence"/>
</dbReference>